<evidence type="ECO:0000256" key="2">
    <source>
        <dbReference type="ARBA" id="ARBA00022729"/>
    </source>
</evidence>
<dbReference type="InterPro" id="IPR036179">
    <property type="entry name" value="Ig-like_dom_sf"/>
</dbReference>
<dbReference type="InterPro" id="IPR013783">
    <property type="entry name" value="Ig-like_fold"/>
</dbReference>
<dbReference type="Proteomes" id="UP000549394">
    <property type="component" value="Unassembled WGS sequence"/>
</dbReference>
<dbReference type="PROSITE" id="PS50835">
    <property type="entry name" value="IG_LIKE"/>
    <property type="match status" value="2"/>
</dbReference>
<dbReference type="GO" id="GO:0005912">
    <property type="term" value="C:adherens junction"/>
    <property type="evidence" value="ECO:0007669"/>
    <property type="project" value="TreeGrafter"/>
</dbReference>
<evidence type="ECO:0000256" key="1">
    <source>
        <dbReference type="ARBA" id="ARBA00004370"/>
    </source>
</evidence>
<evidence type="ECO:0000313" key="9">
    <source>
        <dbReference type="EMBL" id="CAD5115012.1"/>
    </source>
</evidence>
<feature type="signal peptide" evidence="7">
    <location>
        <begin position="1"/>
        <end position="17"/>
    </location>
</feature>
<keyword evidence="2 7" id="KW-0732">Signal</keyword>
<dbReference type="CDD" id="cd00096">
    <property type="entry name" value="Ig"/>
    <property type="match status" value="1"/>
</dbReference>
<evidence type="ECO:0000256" key="5">
    <source>
        <dbReference type="ARBA" id="ARBA00023157"/>
    </source>
</evidence>
<dbReference type="InterPro" id="IPR051427">
    <property type="entry name" value="Nectin/Nectin-like"/>
</dbReference>
<keyword evidence="3" id="KW-0677">Repeat</keyword>
<comment type="subcellular location">
    <subcellularLocation>
        <location evidence="1">Membrane</location>
    </subcellularLocation>
</comment>
<evidence type="ECO:0000259" key="8">
    <source>
        <dbReference type="PROSITE" id="PS50835"/>
    </source>
</evidence>
<keyword evidence="4" id="KW-0472">Membrane</keyword>
<evidence type="ECO:0000256" key="7">
    <source>
        <dbReference type="SAM" id="SignalP"/>
    </source>
</evidence>
<feature type="chain" id="PRO_5029733038" evidence="7">
    <location>
        <begin position="18"/>
        <end position="335"/>
    </location>
</feature>
<evidence type="ECO:0000256" key="6">
    <source>
        <dbReference type="ARBA" id="ARBA00023180"/>
    </source>
</evidence>
<protein>
    <submittedName>
        <fullName evidence="9">DgyrCDS4034</fullName>
    </submittedName>
</protein>
<dbReference type="AlphaFoldDB" id="A0A7I8VKA6"/>
<comment type="caution">
    <text evidence="9">The sequence shown here is derived from an EMBL/GenBank/DDBJ whole genome shotgun (WGS) entry which is preliminary data.</text>
</comment>
<dbReference type="GO" id="GO:0007157">
    <property type="term" value="P:heterophilic cell-cell adhesion via plasma membrane cell adhesion molecules"/>
    <property type="evidence" value="ECO:0007669"/>
    <property type="project" value="TreeGrafter"/>
</dbReference>
<keyword evidence="6" id="KW-0325">Glycoprotein</keyword>
<dbReference type="GO" id="GO:0016020">
    <property type="term" value="C:membrane"/>
    <property type="evidence" value="ECO:0007669"/>
    <property type="project" value="UniProtKB-SubCell"/>
</dbReference>
<dbReference type="EMBL" id="CAJFCJ010000005">
    <property type="protein sequence ID" value="CAD5115012.1"/>
    <property type="molecule type" value="Genomic_DNA"/>
</dbReference>
<dbReference type="PANTHER" id="PTHR23277">
    <property type="entry name" value="NECTIN-RELATED"/>
    <property type="match status" value="1"/>
</dbReference>
<gene>
    <name evidence="9" type="ORF">DGYR_LOCUS3798</name>
</gene>
<evidence type="ECO:0000256" key="4">
    <source>
        <dbReference type="ARBA" id="ARBA00023136"/>
    </source>
</evidence>
<name>A0A7I8VKA6_9ANNE</name>
<dbReference type="SUPFAM" id="SSF48726">
    <property type="entry name" value="Immunoglobulin"/>
    <property type="match status" value="1"/>
</dbReference>
<proteinExistence type="predicted"/>
<dbReference type="OrthoDB" id="10012075at2759"/>
<accession>A0A7I8VKA6</accession>
<keyword evidence="5" id="KW-1015">Disulfide bond</keyword>
<dbReference type="Gene3D" id="2.60.40.10">
    <property type="entry name" value="Immunoglobulins"/>
    <property type="match status" value="1"/>
</dbReference>
<feature type="domain" description="Ig-like" evidence="8">
    <location>
        <begin position="12"/>
        <end position="117"/>
    </location>
</feature>
<sequence length="335" mass="37835">MKVLGIILVAIPLSCLAAIIKVPENYVGKIDDDFTLECKSNGEQRDMRWFNNKVKMINTPNGVKDEFKNKYEIVKEGGRFDLIVKNPTIEDGGIYRCMDDSEDKEADAILVTEPSYSSKPERIIEKQNVTHTCESLIGSPEDISKYNIKMELQLGGKVVHTETNIEKLSRVTNNQHRLKLVYSRNALFNDKDVKCILSAYNPDFKISTNATVDIKYGPRDMKIEPFSPNSDLYIGDVLNCTVDANPDADIKWKSWIPSKPNVAGRDLVLTRQHVGSNTYECIAENQPSNVVESIKKRIEFTVLDRTRPVQASSSKIATNLFLLSSSLYFAKNLLF</sequence>
<dbReference type="PANTHER" id="PTHR23277:SF108">
    <property type="entry name" value="FASCICLIN-3"/>
    <property type="match status" value="1"/>
</dbReference>
<dbReference type="InterPro" id="IPR013098">
    <property type="entry name" value="Ig_I-set"/>
</dbReference>
<evidence type="ECO:0000313" key="10">
    <source>
        <dbReference type="Proteomes" id="UP000549394"/>
    </source>
</evidence>
<dbReference type="Pfam" id="PF07679">
    <property type="entry name" value="I-set"/>
    <property type="match status" value="1"/>
</dbReference>
<keyword evidence="10" id="KW-1185">Reference proteome</keyword>
<organism evidence="9 10">
    <name type="scientific">Dimorphilus gyrociliatus</name>
    <dbReference type="NCBI Taxonomy" id="2664684"/>
    <lineage>
        <taxon>Eukaryota</taxon>
        <taxon>Metazoa</taxon>
        <taxon>Spiralia</taxon>
        <taxon>Lophotrochozoa</taxon>
        <taxon>Annelida</taxon>
        <taxon>Polychaeta</taxon>
        <taxon>Polychaeta incertae sedis</taxon>
        <taxon>Dinophilidae</taxon>
        <taxon>Dimorphilus</taxon>
    </lineage>
</organism>
<feature type="domain" description="Ig-like" evidence="8">
    <location>
        <begin position="218"/>
        <end position="299"/>
    </location>
</feature>
<dbReference type="GO" id="GO:0007156">
    <property type="term" value="P:homophilic cell adhesion via plasma membrane adhesion molecules"/>
    <property type="evidence" value="ECO:0007669"/>
    <property type="project" value="TreeGrafter"/>
</dbReference>
<reference evidence="9 10" key="1">
    <citation type="submission" date="2020-08" db="EMBL/GenBank/DDBJ databases">
        <authorList>
            <person name="Hejnol A."/>
        </authorList>
    </citation>
    <scope>NUCLEOTIDE SEQUENCE [LARGE SCALE GENOMIC DNA]</scope>
</reference>
<evidence type="ECO:0000256" key="3">
    <source>
        <dbReference type="ARBA" id="ARBA00022737"/>
    </source>
</evidence>
<dbReference type="InterPro" id="IPR007110">
    <property type="entry name" value="Ig-like_dom"/>
</dbReference>